<dbReference type="InterPro" id="IPR029000">
    <property type="entry name" value="Cyclophilin-like_dom_sf"/>
</dbReference>
<dbReference type="EMBL" id="JAQIBD010000002">
    <property type="protein sequence ID" value="MDM5271621.1"/>
    <property type="molecule type" value="Genomic_DNA"/>
</dbReference>
<organism evidence="7 8">
    <name type="scientific">Sulfurovum zhangzhouensis</name>
    <dbReference type="NCBI Taxonomy" id="3019067"/>
    <lineage>
        <taxon>Bacteria</taxon>
        <taxon>Pseudomonadati</taxon>
        <taxon>Campylobacterota</taxon>
        <taxon>Epsilonproteobacteria</taxon>
        <taxon>Campylobacterales</taxon>
        <taxon>Sulfurovaceae</taxon>
        <taxon>Sulfurovum</taxon>
    </lineage>
</organism>
<protein>
    <recommendedName>
        <fullName evidence="5">Peptidyl-prolyl cis-trans isomerase</fullName>
        <shortName evidence="5">PPIase</shortName>
        <ecNumber evidence="5">5.2.1.8</ecNumber>
    </recommendedName>
</protein>
<keyword evidence="4 5" id="KW-0413">Isomerase</keyword>
<dbReference type="GO" id="GO:0016853">
    <property type="term" value="F:isomerase activity"/>
    <property type="evidence" value="ECO:0007669"/>
    <property type="project" value="UniProtKB-KW"/>
</dbReference>
<proteinExistence type="inferred from homology"/>
<evidence type="ECO:0000313" key="7">
    <source>
        <dbReference type="EMBL" id="MDM5271621.1"/>
    </source>
</evidence>
<dbReference type="InterPro" id="IPR044666">
    <property type="entry name" value="Cyclophilin_A-like"/>
</dbReference>
<comment type="function">
    <text evidence="1 5">PPIases accelerate the folding of proteins. It catalyzes the cis-trans isomerization of proline imidic peptide bonds in oligopeptides.</text>
</comment>
<evidence type="ECO:0000256" key="1">
    <source>
        <dbReference type="ARBA" id="ARBA00002388"/>
    </source>
</evidence>
<dbReference type="PROSITE" id="PS00170">
    <property type="entry name" value="CSA_PPIASE_1"/>
    <property type="match status" value="1"/>
</dbReference>
<dbReference type="InterPro" id="IPR002130">
    <property type="entry name" value="Cyclophilin-type_PPIase_dom"/>
</dbReference>
<dbReference type="PRINTS" id="PR00153">
    <property type="entry name" value="CSAPPISMRASE"/>
</dbReference>
<dbReference type="InterPro" id="IPR024936">
    <property type="entry name" value="Cyclophilin-type_PPIase"/>
</dbReference>
<dbReference type="PIRSF" id="PIRSF001467">
    <property type="entry name" value="Peptidylpro_ismrse"/>
    <property type="match status" value="1"/>
</dbReference>
<comment type="catalytic activity">
    <reaction evidence="5">
        <text>[protein]-peptidylproline (omega=180) = [protein]-peptidylproline (omega=0)</text>
        <dbReference type="Rhea" id="RHEA:16237"/>
        <dbReference type="Rhea" id="RHEA-COMP:10747"/>
        <dbReference type="Rhea" id="RHEA-COMP:10748"/>
        <dbReference type="ChEBI" id="CHEBI:83833"/>
        <dbReference type="ChEBI" id="CHEBI:83834"/>
        <dbReference type="EC" id="5.2.1.8"/>
    </reaction>
</comment>
<comment type="similarity">
    <text evidence="2 5">Belongs to the cyclophilin-type PPIase family.</text>
</comment>
<dbReference type="RefSeq" id="WP_289413241.1">
    <property type="nucleotide sequence ID" value="NZ_JAQIBD010000002.1"/>
</dbReference>
<dbReference type="PROSITE" id="PS50072">
    <property type="entry name" value="CSA_PPIASE_2"/>
    <property type="match status" value="1"/>
</dbReference>
<accession>A0ABT7QXY2</accession>
<dbReference type="SUPFAM" id="SSF50891">
    <property type="entry name" value="Cyclophilin-like"/>
    <property type="match status" value="1"/>
</dbReference>
<evidence type="ECO:0000256" key="3">
    <source>
        <dbReference type="ARBA" id="ARBA00023110"/>
    </source>
</evidence>
<dbReference type="EC" id="5.2.1.8" evidence="5"/>
<dbReference type="CDD" id="cd00317">
    <property type="entry name" value="cyclophilin"/>
    <property type="match status" value="1"/>
</dbReference>
<feature type="domain" description="PPIase cyclophilin-type" evidence="6">
    <location>
        <begin position="20"/>
        <end position="177"/>
    </location>
</feature>
<evidence type="ECO:0000313" key="8">
    <source>
        <dbReference type="Proteomes" id="UP001169069"/>
    </source>
</evidence>
<evidence type="ECO:0000256" key="5">
    <source>
        <dbReference type="RuleBase" id="RU363019"/>
    </source>
</evidence>
<keyword evidence="8" id="KW-1185">Reference proteome</keyword>
<evidence type="ECO:0000256" key="4">
    <source>
        <dbReference type="ARBA" id="ARBA00023235"/>
    </source>
</evidence>
<evidence type="ECO:0000259" key="6">
    <source>
        <dbReference type="PROSITE" id="PS50072"/>
    </source>
</evidence>
<dbReference type="InterPro" id="IPR020892">
    <property type="entry name" value="Cyclophilin-type_PPIase_CS"/>
</dbReference>
<reference evidence="7" key="1">
    <citation type="submission" date="2023-01" db="EMBL/GenBank/DDBJ databases">
        <title>Sulfurovum sp. zt1-1 genome assembly.</title>
        <authorList>
            <person name="Wang J."/>
        </authorList>
    </citation>
    <scope>NUCLEOTIDE SEQUENCE</scope>
    <source>
        <strain evidence="7">Zt1-1</strain>
    </source>
</reference>
<sequence length="177" mass="19522">MFGRRRETKRYDIPQDIMETYNYAKITTSKGNIWVKLYGEDAPNTVANFAHLANEGFYNNLKFHRVIPGFMAQGGCPHSGPGGNPTMAGTGGPDWCIDCETDTSTQRHRRGALSMAHAGPNTGGSQFFICFVPCPHLDGVHTVFGGIEENDTESFMVLDQIEQNDAIESIEIFAEKA</sequence>
<comment type="caution">
    <text evidence="7">The sequence shown here is derived from an EMBL/GenBank/DDBJ whole genome shotgun (WGS) entry which is preliminary data.</text>
</comment>
<dbReference type="Pfam" id="PF00160">
    <property type="entry name" value="Pro_isomerase"/>
    <property type="match status" value="1"/>
</dbReference>
<dbReference type="Gene3D" id="2.40.100.10">
    <property type="entry name" value="Cyclophilin-like"/>
    <property type="match status" value="1"/>
</dbReference>
<keyword evidence="3 5" id="KW-0697">Rotamase</keyword>
<dbReference type="PANTHER" id="PTHR45625:SF4">
    <property type="entry name" value="PEPTIDYLPROLYL ISOMERASE DOMAIN AND WD REPEAT-CONTAINING PROTEIN 1"/>
    <property type="match status" value="1"/>
</dbReference>
<gene>
    <name evidence="7" type="ORF">PGH07_05500</name>
</gene>
<evidence type="ECO:0000256" key="2">
    <source>
        <dbReference type="ARBA" id="ARBA00007365"/>
    </source>
</evidence>
<name>A0ABT7QXY2_9BACT</name>
<dbReference type="PANTHER" id="PTHR45625">
    <property type="entry name" value="PEPTIDYL-PROLYL CIS-TRANS ISOMERASE-RELATED"/>
    <property type="match status" value="1"/>
</dbReference>
<dbReference type="Proteomes" id="UP001169069">
    <property type="component" value="Unassembled WGS sequence"/>
</dbReference>